<dbReference type="Gene3D" id="3.10.100.10">
    <property type="entry name" value="Mannose-Binding Protein A, subunit A"/>
    <property type="match status" value="1"/>
</dbReference>
<dbReference type="InterPro" id="IPR013424">
    <property type="entry name" value="Ice-binding_C"/>
</dbReference>
<feature type="domain" description="C-type lectin" evidence="2">
    <location>
        <begin position="58"/>
        <end position="158"/>
    </location>
</feature>
<dbReference type="InterPro" id="IPR016187">
    <property type="entry name" value="CTDL_fold"/>
</dbReference>
<dbReference type="InterPro" id="IPR001304">
    <property type="entry name" value="C-type_lectin-like"/>
</dbReference>
<evidence type="ECO:0000259" key="2">
    <source>
        <dbReference type="PROSITE" id="PS50041"/>
    </source>
</evidence>
<dbReference type="CDD" id="cd00037">
    <property type="entry name" value="CLECT"/>
    <property type="match status" value="1"/>
</dbReference>
<dbReference type="AlphaFoldDB" id="A0A2A5BB89"/>
<sequence length="208" mass="22708">MKSISFVLWFCTVSMVLTISTRANAIPIGACQGTAVPGVDVPIGSNYGIIDGFVSEEVDGYCYIFNSTLLTWSEHEAVAQSIDSDFHLSSISSVEENIYLHSRILGTTWIGLNNADNFGTYVFADGSSVGYLNWVMGHPNNRNNRYTAMLVSNGEWIDQEGIHTNAGLYRAIVDSSAVPEPSSFALLALGLAGLRFKRRKDRVLSLAE</sequence>
<dbReference type="InterPro" id="IPR016186">
    <property type="entry name" value="C-type_lectin-like/link_sf"/>
</dbReference>
<name>A0A2A5BB89_9GAMM</name>
<accession>A0A2A5BB89</accession>
<dbReference type="NCBIfam" id="TIGR02595">
    <property type="entry name" value="PEP_CTERM"/>
    <property type="match status" value="1"/>
</dbReference>
<evidence type="ECO:0000256" key="1">
    <source>
        <dbReference type="SAM" id="SignalP"/>
    </source>
</evidence>
<dbReference type="PROSITE" id="PS50041">
    <property type="entry name" value="C_TYPE_LECTIN_2"/>
    <property type="match status" value="1"/>
</dbReference>
<feature type="signal peptide" evidence="1">
    <location>
        <begin position="1"/>
        <end position="25"/>
    </location>
</feature>
<protein>
    <recommendedName>
        <fullName evidence="2">C-type lectin domain-containing protein</fullName>
    </recommendedName>
</protein>
<evidence type="ECO:0000313" key="3">
    <source>
        <dbReference type="EMBL" id="PCJ28418.1"/>
    </source>
</evidence>
<dbReference type="SUPFAM" id="SSF56436">
    <property type="entry name" value="C-type lectin-like"/>
    <property type="match status" value="1"/>
</dbReference>
<organism evidence="3 4">
    <name type="scientific">SAR86 cluster bacterium</name>
    <dbReference type="NCBI Taxonomy" id="2030880"/>
    <lineage>
        <taxon>Bacteria</taxon>
        <taxon>Pseudomonadati</taxon>
        <taxon>Pseudomonadota</taxon>
        <taxon>Gammaproteobacteria</taxon>
        <taxon>SAR86 cluster</taxon>
    </lineage>
</organism>
<dbReference type="InterPro" id="IPR050111">
    <property type="entry name" value="C-type_lectin/snaclec_domain"/>
</dbReference>
<dbReference type="EMBL" id="NVVJ01000002">
    <property type="protein sequence ID" value="PCJ28418.1"/>
    <property type="molecule type" value="Genomic_DNA"/>
</dbReference>
<gene>
    <name evidence="3" type="ORF">COA96_00815</name>
</gene>
<dbReference type="PANTHER" id="PTHR22803">
    <property type="entry name" value="MANNOSE, PHOSPHOLIPASE, LECTIN RECEPTOR RELATED"/>
    <property type="match status" value="1"/>
</dbReference>
<dbReference type="Pfam" id="PF07589">
    <property type="entry name" value="PEP-CTERM"/>
    <property type="match status" value="1"/>
</dbReference>
<keyword evidence="1" id="KW-0732">Signal</keyword>
<feature type="chain" id="PRO_5012246786" description="C-type lectin domain-containing protein" evidence="1">
    <location>
        <begin position="26"/>
        <end position="208"/>
    </location>
</feature>
<evidence type="ECO:0000313" key="4">
    <source>
        <dbReference type="Proteomes" id="UP000218327"/>
    </source>
</evidence>
<reference evidence="4" key="1">
    <citation type="submission" date="2017-08" db="EMBL/GenBank/DDBJ databases">
        <title>A dynamic microbial community with high functional redundancy inhabits the cold, oxic subseafloor aquifer.</title>
        <authorList>
            <person name="Tully B.J."/>
            <person name="Wheat C.G."/>
            <person name="Glazer B.T."/>
            <person name="Huber J.A."/>
        </authorList>
    </citation>
    <scope>NUCLEOTIDE SEQUENCE [LARGE SCALE GENOMIC DNA]</scope>
</reference>
<dbReference type="SMART" id="SM00034">
    <property type="entry name" value="CLECT"/>
    <property type="match status" value="1"/>
</dbReference>
<comment type="caution">
    <text evidence="3">The sequence shown here is derived from an EMBL/GenBank/DDBJ whole genome shotgun (WGS) entry which is preliminary data.</text>
</comment>
<proteinExistence type="predicted"/>
<dbReference type="Proteomes" id="UP000218327">
    <property type="component" value="Unassembled WGS sequence"/>
</dbReference>